<name>A0A7S8C971_9BACI</name>
<accession>A0A7S8C971</accession>
<feature type="domain" description="HTH marR-type" evidence="1">
    <location>
        <begin position="29"/>
        <end position="126"/>
    </location>
</feature>
<dbReference type="SUPFAM" id="SSF46785">
    <property type="entry name" value="Winged helix' DNA-binding domain"/>
    <property type="match status" value="1"/>
</dbReference>
<dbReference type="Gene3D" id="1.10.10.10">
    <property type="entry name" value="Winged helix-like DNA-binding domain superfamily/Winged helix DNA-binding domain"/>
    <property type="match status" value="1"/>
</dbReference>
<dbReference type="InterPro" id="IPR036388">
    <property type="entry name" value="WH-like_DNA-bd_sf"/>
</dbReference>
<dbReference type="RefSeq" id="WP_239673186.1">
    <property type="nucleotide sequence ID" value="NZ_CP049742.1"/>
</dbReference>
<dbReference type="AlphaFoldDB" id="A0A7S8C971"/>
<reference evidence="2 3" key="1">
    <citation type="submission" date="2019-07" db="EMBL/GenBank/DDBJ databases">
        <title>Genome sequence of 2 isolates from Red Sea Mangroves.</title>
        <authorList>
            <person name="Sefrji F."/>
            <person name="Michoud G."/>
            <person name="Merlino G."/>
            <person name="Daffonchio D."/>
        </authorList>
    </citation>
    <scope>NUCLEOTIDE SEQUENCE [LARGE SCALE GENOMIC DNA]</scope>
    <source>
        <strain evidence="2 3">R1DC41</strain>
    </source>
</reference>
<dbReference type="Pfam" id="PF12802">
    <property type="entry name" value="MarR_2"/>
    <property type="match status" value="1"/>
</dbReference>
<dbReference type="EMBL" id="CP049742">
    <property type="protein sequence ID" value="QPC45672.1"/>
    <property type="molecule type" value="Genomic_DNA"/>
</dbReference>
<gene>
    <name evidence="2" type="ORF">G8O30_01140</name>
</gene>
<evidence type="ECO:0000259" key="1">
    <source>
        <dbReference type="SMART" id="SM00347"/>
    </source>
</evidence>
<dbReference type="KEGG" id="mcui:G8O30_01140"/>
<dbReference type="Proteomes" id="UP000593626">
    <property type="component" value="Chromosome"/>
</dbReference>
<dbReference type="InterPro" id="IPR000835">
    <property type="entry name" value="HTH_MarR-typ"/>
</dbReference>
<proteinExistence type="predicted"/>
<evidence type="ECO:0000313" key="2">
    <source>
        <dbReference type="EMBL" id="QPC45672.1"/>
    </source>
</evidence>
<dbReference type="SMART" id="SM00347">
    <property type="entry name" value="HTH_MARR"/>
    <property type="match status" value="1"/>
</dbReference>
<keyword evidence="3" id="KW-1185">Reference proteome</keyword>
<evidence type="ECO:0000313" key="3">
    <source>
        <dbReference type="Proteomes" id="UP000593626"/>
    </source>
</evidence>
<protein>
    <submittedName>
        <fullName evidence="2">MarR family transcriptional regulator</fullName>
    </submittedName>
</protein>
<dbReference type="InterPro" id="IPR036390">
    <property type="entry name" value="WH_DNA-bd_sf"/>
</dbReference>
<organism evidence="2 3">
    <name type="scientific">Mangrovibacillus cuniculi</name>
    <dbReference type="NCBI Taxonomy" id="2593652"/>
    <lineage>
        <taxon>Bacteria</taxon>
        <taxon>Bacillati</taxon>
        <taxon>Bacillota</taxon>
        <taxon>Bacilli</taxon>
        <taxon>Bacillales</taxon>
        <taxon>Bacillaceae</taxon>
        <taxon>Mangrovibacillus</taxon>
    </lineage>
</organism>
<dbReference type="GO" id="GO:0003700">
    <property type="term" value="F:DNA-binding transcription factor activity"/>
    <property type="evidence" value="ECO:0007669"/>
    <property type="project" value="InterPro"/>
</dbReference>
<sequence>MKSEEELVLMNCLFFSANRFARHITKLTEDVFEQELAPSYLYMVMVIHFHPGITQKELCQRLSIAPSTSTRFIDKLVKHKMVDRKMDGKETNIYLTQIGEEKYVEFRRLLKELFEEYATILGKDFSLQLSRMLHEASEKFED</sequence>